<evidence type="ECO:0000256" key="12">
    <source>
        <dbReference type="ARBA" id="ARBA00025399"/>
    </source>
</evidence>
<evidence type="ECO:0000256" key="11">
    <source>
        <dbReference type="ARBA" id="ARBA00023136"/>
    </source>
</evidence>
<evidence type="ECO:0000256" key="7">
    <source>
        <dbReference type="ARBA" id="ARBA00022679"/>
    </source>
</evidence>
<evidence type="ECO:0000256" key="5">
    <source>
        <dbReference type="ARBA" id="ARBA00022502"/>
    </source>
</evidence>
<evidence type="ECO:0000256" key="8">
    <source>
        <dbReference type="ARBA" id="ARBA00022692"/>
    </source>
</evidence>
<dbReference type="Pfam" id="PF05007">
    <property type="entry name" value="Mannosyl_trans"/>
    <property type="match status" value="1"/>
</dbReference>
<feature type="transmembrane region" description="Helical" evidence="13">
    <location>
        <begin position="267"/>
        <end position="287"/>
    </location>
</feature>
<keyword evidence="10 13" id="KW-1133">Transmembrane helix</keyword>
<accession>A0A1V8TNC0</accession>
<evidence type="ECO:0000256" key="4">
    <source>
        <dbReference type="ARBA" id="ARBA00013797"/>
    </source>
</evidence>
<keyword evidence="8 13" id="KW-0812">Transmembrane</keyword>
<evidence type="ECO:0000256" key="1">
    <source>
        <dbReference type="ARBA" id="ARBA00004477"/>
    </source>
</evidence>
<feature type="transmembrane region" description="Helical" evidence="13">
    <location>
        <begin position="127"/>
        <end position="152"/>
    </location>
</feature>
<keyword evidence="7 13" id="KW-0808">Transferase</keyword>
<proteinExistence type="inferred from homology"/>
<evidence type="ECO:0000256" key="10">
    <source>
        <dbReference type="ARBA" id="ARBA00022989"/>
    </source>
</evidence>
<feature type="transmembrane region" description="Helical" evidence="13">
    <location>
        <begin position="6"/>
        <end position="26"/>
    </location>
</feature>
<comment type="pathway">
    <text evidence="2 13">Glycolipid biosynthesis; glycosylphosphatidylinositol-anchor biosynthesis.</text>
</comment>
<feature type="transmembrane region" description="Helical" evidence="13">
    <location>
        <begin position="207"/>
        <end position="226"/>
    </location>
</feature>
<dbReference type="UniPathway" id="UPA00196"/>
<gene>
    <name evidence="14" type="ORF">B0A48_02343</name>
</gene>
<keyword evidence="9 13" id="KW-0256">Endoplasmic reticulum</keyword>
<evidence type="ECO:0000256" key="13">
    <source>
        <dbReference type="RuleBase" id="RU365064"/>
    </source>
</evidence>
<dbReference type="GO" id="GO:1990529">
    <property type="term" value="C:glycosylphosphatidylinositol-mannosyltransferase I complex"/>
    <property type="evidence" value="ECO:0007669"/>
    <property type="project" value="TreeGrafter"/>
</dbReference>
<keyword evidence="5 13" id="KW-0337">GPI-anchor biosynthesis</keyword>
<dbReference type="GO" id="GO:0004376">
    <property type="term" value="F:GPI mannosyltransferase activity"/>
    <property type="evidence" value="ECO:0007669"/>
    <property type="project" value="InterPro"/>
</dbReference>
<comment type="caution">
    <text evidence="14">The sequence shown here is derived from an EMBL/GenBank/DDBJ whole genome shotgun (WGS) entry which is preliminary data.</text>
</comment>
<dbReference type="PANTHER" id="PTHR12886:SF0">
    <property type="entry name" value="GPI MANNOSYLTRANSFERASE 1"/>
    <property type="match status" value="1"/>
</dbReference>
<dbReference type="Proteomes" id="UP000192596">
    <property type="component" value="Unassembled WGS sequence"/>
</dbReference>
<keyword evidence="11 13" id="KW-0472">Membrane</keyword>
<dbReference type="OrthoDB" id="1741594at2759"/>
<feature type="transmembrane region" description="Helical" evidence="13">
    <location>
        <begin position="368"/>
        <end position="392"/>
    </location>
</feature>
<keyword evidence="6 13" id="KW-0328">Glycosyltransferase</keyword>
<evidence type="ECO:0000256" key="3">
    <source>
        <dbReference type="ARBA" id="ARBA00011071"/>
    </source>
</evidence>
<keyword evidence="15" id="KW-1185">Reference proteome</keyword>
<feature type="transmembrane region" description="Helical" evidence="13">
    <location>
        <begin position="63"/>
        <end position="83"/>
    </location>
</feature>
<dbReference type="EC" id="2.4.1.-" evidence="13"/>
<dbReference type="PANTHER" id="PTHR12886">
    <property type="entry name" value="PIG-M MANNOSYLTRANSFERASE"/>
    <property type="match status" value="1"/>
</dbReference>
<dbReference type="AlphaFoldDB" id="A0A1V8TNC0"/>
<feature type="transmembrane region" description="Helical" evidence="13">
    <location>
        <begin position="339"/>
        <end position="356"/>
    </location>
</feature>
<organism evidence="14 15">
    <name type="scientific">Cryoendolithus antarcticus</name>
    <dbReference type="NCBI Taxonomy" id="1507870"/>
    <lineage>
        <taxon>Eukaryota</taxon>
        <taxon>Fungi</taxon>
        <taxon>Dikarya</taxon>
        <taxon>Ascomycota</taxon>
        <taxon>Pezizomycotina</taxon>
        <taxon>Dothideomycetes</taxon>
        <taxon>Dothideomycetidae</taxon>
        <taxon>Cladosporiales</taxon>
        <taxon>Cladosporiaceae</taxon>
        <taxon>Cryoendolithus</taxon>
    </lineage>
</organism>
<evidence type="ECO:0000313" key="15">
    <source>
        <dbReference type="Proteomes" id="UP000192596"/>
    </source>
</evidence>
<comment type="subcellular location">
    <subcellularLocation>
        <location evidence="1 13">Endoplasmic reticulum membrane</location>
        <topology evidence="1 13">Multi-pass membrane protein</topology>
    </subcellularLocation>
</comment>
<dbReference type="EMBL" id="NAJO01000004">
    <property type="protein sequence ID" value="OQO12879.1"/>
    <property type="molecule type" value="Genomic_DNA"/>
</dbReference>
<dbReference type="InterPro" id="IPR007704">
    <property type="entry name" value="PIG-M"/>
</dbReference>
<feature type="transmembrane region" description="Helical" evidence="13">
    <location>
        <begin position="158"/>
        <end position="186"/>
    </location>
</feature>
<evidence type="ECO:0000256" key="6">
    <source>
        <dbReference type="ARBA" id="ARBA00022676"/>
    </source>
</evidence>
<evidence type="ECO:0000313" key="14">
    <source>
        <dbReference type="EMBL" id="OQO12879.1"/>
    </source>
</evidence>
<comment type="similarity">
    <text evidence="3 13">Belongs to the PIGM family.</text>
</comment>
<dbReference type="GO" id="GO:0006506">
    <property type="term" value="P:GPI anchor biosynthetic process"/>
    <property type="evidence" value="ECO:0007669"/>
    <property type="project" value="UniProtKB-UniPathway"/>
</dbReference>
<feature type="transmembrane region" description="Helical" evidence="13">
    <location>
        <begin position="89"/>
        <end position="106"/>
    </location>
</feature>
<protein>
    <recommendedName>
        <fullName evidence="4 13">GPI mannosyltransferase 1</fullName>
        <ecNumber evidence="13">2.4.1.-</ecNumber>
    </recommendedName>
    <alternativeName>
        <fullName evidence="13">GPI mannosyltransferase I</fullName>
    </alternativeName>
</protein>
<evidence type="ECO:0000256" key="9">
    <source>
        <dbReference type="ARBA" id="ARBA00022824"/>
    </source>
</evidence>
<comment type="function">
    <text evidence="12 13">Mannosyltransferase involved in glycosylphosphatidylinositol-anchor biosynthesis. Transfers the first alpha-1,4-mannose to GlcN-acyl-PI during GPI precursor assembly. Required for cell wall integrity.</text>
</comment>
<dbReference type="STRING" id="1507870.A0A1V8TNC0"/>
<dbReference type="InParanoid" id="A0A1V8TNC0"/>
<sequence>MSAFFSRPWVVFAVAILLRVALLIYGRWQDANSPMKYTDIDYIVFTDAARFISRGRSPYERATYRYTPLLAWLLYPTSWGGLWFESGKALFAAGDVITGWMIYRILRHRGMPVERSMQYASIWLLNPMVANISTRGSSEGLLAVIVIALLWATLRQQILLAGALLGFGVHFKIYPFIYAASIYWWLGDPRQKPLSMSNLLNGPRVKLAVTSLSMFMSLNAVMYWMYGHDFIEHSYTYHVSRLDHRHNFSVYNTVLHLSSMLFEQSGLQLETVAFFPQLFLALIAIPLKLARRDLAGAMLAQTFTFVTFNKVCTSQYFLWHMVFLPLYLYGSEFMENRRLGLLALGLWVFGQAAWLQQGYQLEFLGNSTFVPGLWLASAGFFGVNCWILGVIIGDLSVFNPGTGVRKSAAKTS</sequence>
<dbReference type="FunCoup" id="A0A1V8TNC0">
    <property type="interactions" value="1103"/>
</dbReference>
<reference evidence="15" key="1">
    <citation type="submission" date="2017-03" db="EMBL/GenBank/DDBJ databases">
        <title>Genomes of endolithic fungi from Antarctica.</title>
        <authorList>
            <person name="Coleine C."/>
            <person name="Masonjones S."/>
            <person name="Stajich J.E."/>
        </authorList>
    </citation>
    <scope>NUCLEOTIDE SEQUENCE [LARGE SCALE GENOMIC DNA]</scope>
    <source>
        <strain evidence="15">CCFEE 5527</strain>
    </source>
</reference>
<dbReference type="GO" id="GO:0051751">
    <property type="term" value="F:alpha-1,4-mannosyltransferase activity"/>
    <property type="evidence" value="ECO:0007669"/>
    <property type="project" value="InterPro"/>
</dbReference>
<name>A0A1V8TNC0_9PEZI</name>
<dbReference type="GO" id="GO:0005789">
    <property type="term" value="C:endoplasmic reticulum membrane"/>
    <property type="evidence" value="ECO:0007669"/>
    <property type="project" value="UniProtKB-SubCell"/>
</dbReference>
<evidence type="ECO:0000256" key="2">
    <source>
        <dbReference type="ARBA" id="ARBA00004687"/>
    </source>
</evidence>